<evidence type="ECO:0000313" key="1">
    <source>
        <dbReference type="EMBL" id="GAH46374.1"/>
    </source>
</evidence>
<name>X1GXM0_9ZZZZ</name>
<sequence length="209" mass="24865">MDKKIDIYTLQEIIKSEDFIDELKKVSLWASNIKQEAPIIHILAKIINEQGYLVALEWDKKNKHDMMINHNAIIEAKFYYEEDIQGQLRLLFNKSGKNVNQLLDWLSQKIETKTPLYYDVGFYILKDIFYKLPNIFILIILSRNLLEVRNEDLEIINWSNECIKYNKKFGYNNQKTFLIMQDFFEGIKKKKTFETCCIDIDTNAKFPST</sequence>
<accession>X1GXM0</accession>
<gene>
    <name evidence="1" type="ORF">S03H2_14945</name>
</gene>
<dbReference type="EMBL" id="BARU01007587">
    <property type="protein sequence ID" value="GAH46374.1"/>
    <property type="molecule type" value="Genomic_DNA"/>
</dbReference>
<reference evidence="1" key="1">
    <citation type="journal article" date="2014" name="Front. Microbiol.">
        <title>High frequency of phylogenetically diverse reductive dehalogenase-homologous genes in deep subseafloor sedimentary metagenomes.</title>
        <authorList>
            <person name="Kawai M."/>
            <person name="Futagami T."/>
            <person name="Toyoda A."/>
            <person name="Takaki Y."/>
            <person name="Nishi S."/>
            <person name="Hori S."/>
            <person name="Arai W."/>
            <person name="Tsubouchi T."/>
            <person name="Morono Y."/>
            <person name="Uchiyama I."/>
            <person name="Ito T."/>
            <person name="Fujiyama A."/>
            <person name="Inagaki F."/>
            <person name="Takami H."/>
        </authorList>
    </citation>
    <scope>NUCLEOTIDE SEQUENCE</scope>
    <source>
        <strain evidence="1">Expedition CK06-06</strain>
    </source>
</reference>
<proteinExistence type="predicted"/>
<protein>
    <submittedName>
        <fullName evidence="1">Uncharacterized protein</fullName>
    </submittedName>
</protein>
<comment type="caution">
    <text evidence="1">The sequence shown here is derived from an EMBL/GenBank/DDBJ whole genome shotgun (WGS) entry which is preliminary data.</text>
</comment>
<dbReference type="AlphaFoldDB" id="X1GXM0"/>
<organism evidence="1">
    <name type="scientific">marine sediment metagenome</name>
    <dbReference type="NCBI Taxonomy" id="412755"/>
    <lineage>
        <taxon>unclassified sequences</taxon>
        <taxon>metagenomes</taxon>
        <taxon>ecological metagenomes</taxon>
    </lineage>
</organism>